<name>A0A0M3ILT0_ASCLU</name>
<dbReference type="Proteomes" id="UP000036681">
    <property type="component" value="Unplaced"/>
</dbReference>
<keyword evidence="2" id="KW-1185">Reference proteome</keyword>
<reference evidence="3" key="1">
    <citation type="submission" date="2017-02" db="UniProtKB">
        <authorList>
            <consortium name="WormBaseParasite"/>
        </authorList>
    </citation>
    <scope>IDENTIFICATION</scope>
</reference>
<feature type="chain" id="PRO_5005657066" evidence="1">
    <location>
        <begin position="27"/>
        <end position="67"/>
    </location>
</feature>
<organism evidence="2 3">
    <name type="scientific">Ascaris lumbricoides</name>
    <name type="common">Giant roundworm</name>
    <dbReference type="NCBI Taxonomy" id="6252"/>
    <lineage>
        <taxon>Eukaryota</taxon>
        <taxon>Metazoa</taxon>
        <taxon>Ecdysozoa</taxon>
        <taxon>Nematoda</taxon>
        <taxon>Chromadorea</taxon>
        <taxon>Rhabditida</taxon>
        <taxon>Spirurina</taxon>
        <taxon>Ascaridomorpha</taxon>
        <taxon>Ascaridoidea</taxon>
        <taxon>Ascarididae</taxon>
        <taxon>Ascaris</taxon>
    </lineage>
</organism>
<evidence type="ECO:0000313" key="3">
    <source>
        <dbReference type="WBParaSite" id="ALUE_0001970801-mRNA-1"/>
    </source>
</evidence>
<evidence type="ECO:0000256" key="1">
    <source>
        <dbReference type="SAM" id="SignalP"/>
    </source>
</evidence>
<feature type="signal peptide" evidence="1">
    <location>
        <begin position="1"/>
        <end position="26"/>
    </location>
</feature>
<proteinExistence type="predicted"/>
<dbReference type="WBParaSite" id="ALUE_0001970801-mRNA-1">
    <property type="protein sequence ID" value="ALUE_0001970801-mRNA-1"/>
    <property type="gene ID" value="ALUE_0001970801"/>
</dbReference>
<evidence type="ECO:0000313" key="2">
    <source>
        <dbReference type="Proteomes" id="UP000036681"/>
    </source>
</evidence>
<protein>
    <submittedName>
        <fullName evidence="3">ANK_REP_REGION domain-containing protein</fullName>
    </submittedName>
</protein>
<keyword evidence="1" id="KW-0732">Signal</keyword>
<sequence>MNISFLKKKFFFSSILLFQLLYLAKKGDWDLLEESLKSDQRFDFSITDSDKVIILCTLKCKHYILIF</sequence>
<dbReference type="AlphaFoldDB" id="A0A0M3ILT0"/>
<accession>A0A0M3ILT0</accession>